<dbReference type="EMBL" id="AY809273">
    <property type="protein sequence ID" value="AAX25162.1"/>
    <property type="molecule type" value="mRNA"/>
</dbReference>
<dbReference type="AlphaFoldDB" id="Q5C5B2"/>
<organism evidence="1">
    <name type="scientific">Schistosoma japonicum</name>
    <name type="common">Blood fluke</name>
    <dbReference type="NCBI Taxonomy" id="6182"/>
    <lineage>
        <taxon>Eukaryota</taxon>
        <taxon>Metazoa</taxon>
        <taxon>Spiralia</taxon>
        <taxon>Lophotrochozoa</taxon>
        <taxon>Platyhelminthes</taxon>
        <taxon>Trematoda</taxon>
        <taxon>Digenea</taxon>
        <taxon>Strigeidida</taxon>
        <taxon>Schistosomatoidea</taxon>
        <taxon>Schistosomatidae</taxon>
        <taxon>Schistosoma</taxon>
    </lineage>
</organism>
<accession>Q5C5B2</accession>
<evidence type="ECO:0000313" key="1">
    <source>
        <dbReference type="EMBL" id="AAX25162.1"/>
    </source>
</evidence>
<protein>
    <submittedName>
        <fullName evidence="1">Uncharacterized protein</fullName>
    </submittedName>
</protein>
<name>Q5C5B2_SCHJA</name>
<reference evidence="1" key="2">
    <citation type="journal article" date="2006" name="PLoS Pathog.">
        <title>New perspectives on host-parasite interplay by comparative transcriptomic and proteomic analyses of Schistosoma japonicum.</title>
        <authorList>
            <person name="Liu F."/>
            <person name="Lu J."/>
            <person name="Hu W."/>
            <person name="Wang S.Y."/>
            <person name="Cui S.J."/>
            <person name="Chi M."/>
            <person name="Yan Q."/>
            <person name="Wang X.R."/>
            <person name="Song H.D."/>
            <person name="Xu X.N."/>
            <person name="Wang J.J."/>
            <person name="Zhang X.L."/>
            <person name="Zhang X."/>
            <person name="Wang Z.Q."/>
            <person name="Xue C.L."/>
            <person name="Brindley P.J."/>
            <person name="McManus D.P."/>
            <person name="Yang P.Y."/>
            <person name="Feng Z."/>
            <person name="Chen Z."/>
            <person name="Han Z.G."/>
        </authorList>
    </citation>
    <scope>NUCLEOTIDE SEQUENCE</scope>
</reference>
<sequence>MPRNTLLLLYLAFRGSRTSDRH</sequence>
<reference evidence="1" key="1">
    <citation type="submission" date="2005-03" db="EMBL/GenBank/DDBJ databases">
        <authorList>
            <person name="Han Z."/>
        </authorList>
    </citation>
    <scope>NUCLEOTIDE SEQUENCE</scope>
</reference>
<proteinExistence type="evidence at transcript level"/>